<dbReference type="EMBL" id="CAXITT010000483">
    <property type="protein sequence ID" value="CAL1542413.1"/>
    <property type="molecule type" value="Genomic_DNA"/>
</dbReference>
<proteinExistence type="predicted"/>
<gene>
    <name evidence="2" type="ORF">GSLYS_00016007001</name>
</gene>
<comment type="caution">
    <text evidence="2">The sequence shown here is derived from an EMBL/GenBank/DDBJ whole genome shotgun (WGS) entry which is preliminary data.</text>
</comment>
<protein>
    <submittedName>
        <fullName evidence="2">Uncharacterized protein</fullName>
    </submittedName>
</protein>
<organism evidence="2 3">
    <name type="scientific">Lymnaea stagnalis</name>
    <name type="common">Great pond snail</name>
    <name type="synonym">Helix stagnalis</name>
    <dbReference type="NCBI Taxonomy" id="6523"/>
    <lineage>
        <taxon>Eukaryota</taxon>
        <taxon>Metazoa</taxon>
        <taxon>Spiralia</taxon>
        <taxon>Lophotrochozoa</taxon>
        <taxon>Mollusca</taxon>
        <taxon>Gastropoda</taxon>
        <taxon>Heterobranchia</taxon>
        <taxon>Euthyneura</taxon>
        <taxon>Panpulmonata</taxon>
        <taxon>Hygrophila</taxon>
        <taxon>Lymnaeoidea</taxon>
        <taxon>Lymnaeidae</taxon>
        <taxon>Lymnaea</taxon>
    </lineage>
</organism>
<keyword evidence="1" id="KW-0732">Signal</keyword>
<evidence type="ECO:0000256" key="1">
    <source>
        <dbReference type="SAM" id="SignalP"/>
    </source>
</evidence>
<feature type="chain" id="PRO_5043528042" evidence="1">
    <location>
        <begin position="23"/>
        <end position="128"/>
    </location>
</feature>
<feature type="signal peptide" evidence="1">
    <location>
        <begin position="1"/>
        <end position="22"/>
    </location>
</feature>
<dbReference type="AlphaFoldDB" id="A0AAV2I720"/>
<dbReference type="Proteomes" id="UP001497497">
    <property type="component" value="Unassembled WGS sequence"/>
</dbReference>
<evidence type="ECO:0000313" key="3">
    <source>
        <dbReference type="Proteomes" id="UP001497497"/>
    </source>
</evidence>
<reference evidence="2 3" key="1">
    <citation type="submission" date="2024-04" db="EMBL/GenBank/DDBJ databases">
        <authorList>
            <consortium name="Genoscope - CEA"/>
            <person name="William W."/>
        </authorList>
    </citation>
    <scope>NUCLEOTIDE SEQUENCE [LARGE SCALE GENOMIC DNA]</scope>
</reference>
<sequence>MLPNAVVFYGLMALLCIVGVNTDTEGPQIVDNCQERTAACRNIATTVDEIVKKEKEIVSCFMAYVCKFEEEEHRVNALMEYGGKIEGSKMDPSIPETGVTDKPTNMAVIISVSYKTLVASAVTMFLMA</sequence>
<keyword evidence="3" id="KW-1185">Reference proteome</keyword>
<accession>A0AAV2I720</accession>
<name>A0AAV2I720_LYMST</name>
<evidence type="ECO:0000313" key="2">
    <source>
        <dbReference type="EMBL" id="CAL1542413.1"/>
    </source>
</evidence>